<dbReference type="Proteomes" id="UP000254141">
    <property type="component" value="Unassembled WGS sequence"/>
</dbReference>
<dbReference type="SUPFAM" id="SSF159871">
    <property type="entry name" value="YdgH-like"/>
    <property type="match status" value="1"/>
</dbReference>
<dbReference type="Proteomes" id="UP000250675">
    <property type="component" value="Unassembled WGS sequence"/>
</dbReference>
<evidence type="ECO:0000256" key="1">
    <source>
        <dbReference type="ARBA" id="ARBA00022729"/>
    </source>
</evidence>
<proteinExistence type="predicted"/>
<evidence type="ECO:0000259" key="2">
    <source>
        <dbReference type="Pfam" id="PF07338"/>
    </source>
</evidence>
<evidence type="ECO:0000313" key="3">
    <source>
        <dbReference type="EMBL" id="SQC22934.1"/>
    </source>
</evidence>
<dbReference type="EMBL" id="UGLU01000001">
    <property type="protein sequence ID" value="STU46817.1"/>
    <property type="molecule type" value="Genomic_DNA"/>
</dbReference>
<evidence type="ECO:0000313" key="9">
    <source>
        <dbReference type="Proteomes" id="UP000254141"/>
    </source>
</evidence>
<dbReference type="Gene3D" id="3.30.1660.10">
    <property type="entry name" value="Flavin-binding protein dodecin"/>
    <property type="match status" value="1"/>
</dbReference>
<evidence type="ECO:0000313" key="4">
    <source>
        <dbReference type="EMBL" id="STT91843.1"/>
    </source>
</evidence>
<dbReference type="EMBL" id="UGLJ01000002">
    <property type="protein sequence ID" value="STT91843.1"/>
    <property type="molecule type" value="Genomic_DNA"/>
</dbReference>
<gene>
    <name evidence="5" type="ORF">NCTC5051_00991</name>
    <name evidence="4" type="ORF">NCTC5052_00195</name>
    <name evidence="6" type="ORF">NCTC5053_02955</name>
    <name evidence="3" type="ORF">NCTC9645_03216</name>
</gene>
<feature type="domain" description="YdgH/BhsA/McbA-like" evidence="2">
    <location>
        <begin position="58"/>
        <end position="102"/>
    </location>
</feature>
<evidence type="ECO:0000313" key="5">
    <source>
        <dbReference type="EMBL" id="STU46817.1"/>
    </source>
</evidence>
<dbReference type="Proteomes" id="UP000254387">
    <property type="component" value="Unassembled WGS sequence"/>
</dbReference>
<evidence type="ECO:0000313" key="8">
    <source>
        <dbReference type="Proteomes" id="UP000254103"/>
    </source>
</evidence>
<name>A0A2X3D9N3_KLEPN</name>
<dbReference type="EMBL" id="UGMN01000004">
    <property type="protein sequence ID" value="STV21011.1"/>
    <property type="molecule type" value="Genomic_DNA"/>
</dbReference>
<dbReference type="InterPro" id="IPR010854">
    <property type="entry name" value="YdgH/BhsA/McbA-like_dom"/>
</dbReference>
<evidence type="ECO:0000313" key="10">
    <source>
        <dbReference type="Proteomes" id="UP000254387"/>
    </source>
</evidence>
<dbReference type="InterPro" id="IPR036275">
    <property type="entry name" value="YdgH-like_sf"/>
</dbReference>
<sequence length="104" mass="11240">MPVALFFRQRAGHILYAITLQRATLTKQLTKIMNMKTVSTIFSAAALSLFAFTASAHSVTATSNTLDSAEAMIAKKAKELNATDYKITSAHMGNKVTMSAVLDK</sequence>
<dbReference type="AlphaFoldDB" id="A0A2X3D9N3"/>
<accession>A0A2X3D9N3</accession>
<reference evidence="7 8" key="1">
    <citation type="submission" date="2018-06" db="EMBL/GenBank/DDBJ databases">
        <authorList>
            <consortium name="Pathogen Informatics"/>
            <person name="Doyle S."/>
        </authorList>
    </citation>
    <scope>NUCLEOTIDE SEQUENCE [LARGE SCALE GENOMIC DNA]</scope>
    <source>
        <strain evidence="5 9">NCTC5051</strain>
        <strain evidence="4 8">NCTC5052</strain>
        <strain evidence="6 10">NCTC5053</strain>
        <strain evidence="3 7">NCTC9645</strain>
    </source>
</reference>
<protein>
    <submittedName>
        <fullName evidence="6">Protein of uncharacterized function (DUF1471)</fullName>
    </submittedName>
</protein>
<dbReference type="Pfam" id="PF07338">
    <property type="entry name" value="YdgH_BhsA-like"/>
    <property type="match status" value="1"/>
</dbReference>
<organism evidence="6 10">
    <name type="scientific">Klebsiella pneumoniae</name>
    <dbReference type="NCBI Taxonomy" id="573"/>
    <lineage>
        <taxon>Bacteria</taxon>
        <taxon>Pseudomonadati</taxon>
        <taxon>Pseudomonadota</taxon>
        <taxon>Gammaproteobacteria</taxon>
        <taxon>Enterobacterales</taxon>
        <taxon>Enterobacteriaceae</taxon>
        <taxon>Klebsiella/Raoultella group</taxon>
        <taxon>Klebsiella</taxon>
        <taxon>Klebsiella pneumoniae complex</taxon>
    </lineage>
</organism>
<dbReference type="EMBL" id="UASO01000004">
    <property type="protein sequence ID" value="SQC22934.1"/>
    <property type="molecule type" value="Genomic_DNA"/>
</dbReference>
<dbReference type="InterPro" id="IPR025543">
    <property type="entry name" value="Dodecin-like"/>
</dbReference>
<dbReference type="Proteomes" id="UP000254103">
    <property type="component" value="Unassembled WGS sequence"/>
</dbReference>
<evidence type="ECO:0000313" key="7">
    <source>
        <dbReference type="Proteomes" id="UP000250675"/>
    </source>
</evidence>
<keyword evidence="1" id="KW-0732">Signal</keyword>
<evidence type="ECO:0000313" key="6">
    <source>
        <dbReference type="EMBL" id="STV21011.1"/>
    </source>
</evidence>